<accession>A0ABT1JQC1</accession>
<evidence type="ECO:0000256" key="1">
    <source>
        <dbReference type="PROSITE-ProRule" id="PRU00464"/>
    </source>
</evidence>
<evidence type="ECO:0000313" key="4">
    <source>
        <dbReference type="Proteomes" id="UP000791080"/>
    </source>
</evidence>
<evidence type="ECO:0000259" key="2">
    <source>
        <dbReference type="PROSITE" id="PS51084"/>
    </source>
</evidence>
<dbReference type="InterPro" id="IPR001310">
    <property type="entry name" value="Histidine_triad_HIT"/>
</dbReference>
<dbReference type="PROSITE" id="PS51084">
    <property type="entry name" value="HIT_2"/>
    <property type="match status" value="1"/>
</dbReference>
<dbReference type="Gene3D" id="3.30.428.10">
    <property type="entry name" value="HIT-like"/>
    <property type="match status" value="1"/>
</dbReference>
<keyword evidence="4" id="KW-1185">Reference proteome</keyword>
<dbReference type="SUPFAM" id="SSF54197">
    <property type="entry name" value="HIT-like"/>
    <property type="match status" value="1"/>
</dbReference>
<gene>
    <name evidence="3" type="ORF">G443_004847</name>
</gene>
<proteinExistence type="predicted"/>
<dbReference type="InterPro" id="IPR036265">
    <property type="entry name" value="HIT-like_sf"/>
</dbReference>
<dbReference type="CDD" id="cd01277">
    <property type="entry name" value="HINT_subgroup"/>
    <property type="match status" value="1"/>
</dbReference>
<dbReference type="Proteomes" id="UP000791080">
    <property type="component" value="Unassembled WGS sequence"/>
</dbReference>
<dbReference type="PANTHER" id="PTHR46648:SF1">
    <property type="entry name" value="ADENOSINE 5'-MONOPHOSPHORAMIDASE HNT1"/>
    <property type="match status" value="1"/>
</dbReference>
<organism evidence="3 4">
    <name type="scientific">Actinoalloteichus caeruleus DSM 43889</name>
    <dbReference type="NCBI Taxonomy" id="1120930"/>
    <lineage>
        <taxon>Bacteria</taxon>
        <taxon>Bacillati</taxon>
        <taxon>Actinomycetota</taxon>
        <taxon>Actinomycetes</taxon>
        <taxon>Pseudonocardiales</taxon>
        <taxon>Pseudonocardiaceae</taxon>
        <taxon>Actinoalloteichus</taxon>
        <taxon>Actinoalloteichus cyanogriseus</taxon>
    </lineage>
</organism>
<feature type="domain" description="HIT" evidence="2">
    <location>
        <begin position="10"/>
        <end position="118"/>
    </location>
</feature>
<protein>
    <submittedName>
        <fullName evidence="3">Diadenosine tetraphosphate (Ap4A) hydrolase</fullName>
    </submittedName>
</protein>
<dbReference type="PROSITE" id="PS00892">
    <property type="entry name" value="HIT_1"/>
    <property type="match status" value="1"/>
</dbReference>
<evidence type="ECO:0000313" key="3">
    <source>
        <dbReference type="EMBL" id="MCP2334577.1"/>
    </source>
</evidence>
<dbReference type="PRINTS" id="PR00332">
    <property type="entry name" value="HISTRIAD"/>
</dbReference>
<dbReference type="EMBL" id="AUBJ02000001">
    <property type="protein sequence ID" value="MCP2334577.1"/>
    <property type="molecule type" value="Genomic_DNA"/>
</dbReference>
<dbReference type="InterPro" id="IPR039384">
    <property type="entry name" value="HINT"/>
</dbReference>
<comment type="caution">
    <text evidence="3">The sequence shown here is derived from an EMBL/GenBank/DDBJ whole genome shotgun (WGS) entry which is preliminary data.</text>
</comment>
<dbReference type="Pfam" id="PF01230">
    <property type="entry name" value="HIT"/>
    <property type="match status" value="1"/>
</dbReference>
<dbReference type="RefSeq" id="WP_026420088.1">
    <property type="nucleotide sequence ID" value="NZ_AUBJ02000001.1"/>
</dbReference>
<dbReference type="GO" id="GO:0016787">
    <property type="term" value="F:hydrolase activity"/>
    <property type="evidence" value="ECO:0007669"/>
    <property type="project" value="UniProtKB-KW"/>
</dbReference>
<feature type="short sequence motif" description="Histidine triad motif" evidence="1">
    <location>
        <begin position="103"/>
        <end position="107"/>
    </location>
</feature>
<dbReference type="InterPro" id="IPR019808">
    <property type="entry name" value="Histidine_triad_CS"/>
</dbReference>
<name>A0ABT1JQC1_ACTCY</name>
<dbReference type="PANTHER" id="PTHR46648">
    <property type="entry name" value="HIT FAMILY PROTEIN 1"/>
    <property type="match status" value="1"/>
</dbReference>
<keyword evidence="3" id="KW-0378">Hydrolase</keyword>
<dbReference type="InterPro" id="IPR011146">
    <property type="entry name" value="HIT-like"/>
</dbReference>
<reference evidence="3 4" key="1">
    <citation type="submission" date="2022-06" db="EMBL/GenBank/DDBJ databases">
        <title>Genomic Encyclopedia of Type Strains, Phase I: the one thousand microbial genomes (KMG-I) project.</title>
        <authorList>
            <person name="Kyrpides N."/>
        </authorList>
    </citation>
    <scope>NUCLEOTIDE SEQUENCE [LARGE SCALE GENOMIC DNA]</scope>
    <source>
        <strain evidence="3 4">DSM 43889</strain>
    </source>
</reference>
<sequence>MTSGQGTDCAFCDIVAGTAESSVVYQDDLVLAFLDILPFTPGHLLVVPREHAPGLADLDEELGAHLFRTAHRIARGLRAGPLPCEGVNLLLADGAVAFQEVFHVHLHVIPRTVRDGVRLHANRRQPHRATLDLMAGRIRDALTAEHGESRA</sequence>